<evidence type="ECO:0000313" key="2">
    <source>
        <dbReference type="Proteomes" id="UP001529510"/>
    </source>
</evidence>
<dbReference type="AlphaFoldDB" id="A0ABD0R5Y3"/>
<name>A0ABD0R5Y3_CIRMR</name>
<accession>A0ABD0R5Y3</accession>
<sequence>IEEELASLQKERTDRIKHLLDRQEREVDAFDMESLRMGFNNLGALDYPKDDYR</sequence>
<reference evidence="1 2" key="1">
    <citation type="submission" date="2024-05" db="EMBL/GenBank/DDBJ databases">
        <title>Genome sequencing and assembly of Indian major carp, Cirrhinus mrigala (Hamilton, 1822).</title>
        <authorList>
            <person name="Mohindra V."/>
            <person name="Chowdhury L.M."/>
            <person name="Lal K."/>
            <person name="Jena J.K."/>
        </authorList>
    </citation>
    <scope>NUCLEOTIDE SEQUENCE [LARGE SCALE GENOMIC DNA]</scope>
    <source>
        <strain evidence="1">CM1030</strain>
        <tissue evidence="1">Blood</tissue>
    </source>
</reference>
<evidence type="ECO:0000313" key="1">
    <source>
        <dbReference type="EMBL" id="KAL0193935.1"/>
    </source>
</evidence>
<comment type="caution">
    <text evidence="1">The sequence shown here is derived from an EMBL/GenBank/DDBJ whole genome shotgun (WGS) entry which is preliminary data.</text>
</comment>
<keyword evidence="2" id="KW-1185">Reference proteome</keyword>
<gene>
    <name evidence="1" type="ORF">M9458_012231</name>
</gene>
<proteinExistence type="predicted"/>
<dbReference type="Proteomes" id="UP001529510">
    <property type="component" value="Unassembled WGS sequence"/>
</dbReference>
<protein>
    <submittedName>
        <fullName evidence="1">Uncharacterized protein</fullName>
    </submittedName>
</protein>
<feature type="non-terminal residue" evidence="1">
    <location>
        <position position="1"/>
    </location>
</feature>
<dbReference type="EMBL" id="JAMKFB020000005">
    <property type="protein sequence ID" value="KAL0193935.1"/>
    <property type="molecule type" value="Genomic_DNA"/>
</dbReference>
<organism evidence="1 2">
    <name type="scientific">Cirrhinus mrigala</name>
    <name type="common">Mrigala</name>
    <dbReference type="NCBI Taxonomy" id="683832"/>
    <lineage>
        <taxon>Eukaryota</taxon>
        <taxon>Metazoa</taxon>
        <taxon>Chordata</taxon>
        <taxon>Craniata</taxon>
        <taxon>Vertebrata</taxon>
        <taxon>Euteleostomi</taxon>
        <taxon>Actinopterygii</taxon>
        <taxon>Neopterygii</taxon>
        <taxon>Teleostei</taxon>
        <taxon>Ostariophysi</taxon>
        <taxon>Cypriniformes</taxon>
        <taxon>Cyprinidae</taxon>
        <taxon>Labeoninae</taxon>
        <taxon>Labeonini</taxon>
        <taxon>Cirrhinus</taxon>
    </lineage>
</organism>